<comment type="caution">
    <text evidence="2">The sequence shown here is derived from an EMBL/GenBank/DDBJ whole genome shotgun (WGS) entry which is preliminary data.</text>
</comment>
<evidence type="ECO:0000313" key="3">
    <source>
        <dbReference type="Proteomes" id="UP001214576"/>
    </source>
</evidence>
<protein>
    <submittedName>
        <fullName evidence="2">Uncharacterized protein</fullName>
    </submittedName>
</protein>
<dbReference type="AlphaFoldDB" id="A0AAD4YCQ8"/>
<dbReference type="Proteomes" id="UP001214576">
    <property type="component" value="Unassembled WGS sequence"/>
</dbReference>
<dbReference type="EMBL" id="JAKZEL010000007">
    <property type="protein sequence ID" value="KAI4542607.1"/>
    <property type="molecule type" value="Genomic_DNA"/>
</dbReference>
<proteinExistence type="predicted"/>
<reference evidence="2" key="1">
    <citation type="submission" date="2022-03" db="EMBL/GenBank/DDBJ databases">
        <title>Genomic analyses of argali, domestic sheep and their hybrids provide insights into chromosomal evolution, heterosis and genetic basis of agronomic traits.</title>
        <authorList>
            <person name="Li M."/>
        </authorList>
    </citation>
    <scope>NUCLEOTIDE SEQUENCE</scope>
    <source>
        <strain evidence="2">CAU-MHL-2022a</strain>
        <tissue evidence="2">Skin</tissue>
    </source>
</reference>
<sequence>MHPPDSSSVWVPPALRGAAGEAGAVRSQRTPGPGSLCGHVRQTLHLHGQLDTNSSITVLMELHPSPELVWASVDRRLMTQPWGGGGQRCGHLLPDQRLLTFETTWGPMGLTVGTPHPEEGLGAPSSELQKACSFRKKLSGWQVGEVHNQQEWTLHLITAVDPETTRPDRDARKDLDGALAAGTGNHSWGPKDRETSL</sequence>
<accession>A0AAD4YCQ8</accession>
<organism evidence="2 3">
    <name type="scientific">Ovis ammon polii</name>
    <dbReference type="NCBI Taxonomy" id="230172"/>
    <lineage>
        <taxon>Eukaryota</taxon>
        <taxon>Metazoa</taxon>
        <taxon>Chordata</taxon>
        <taxon>Craniata</taxon>
        <taxon>Vertebrata</taxon>
        <taxon>Euteleostomi</taxon>
        <taxon>Mammalia</taxon>
        <taxon>Eutheria</taxon>
        <taxon>Laurasiatheria</taxon>
        <taxon>Artiodactyla</taxon>
        <taxon>Ruminantia</taxon>
        <taxon>Pecora</taxon>
        <taxon>Bovidae</taxon>
        <taxon>Caprinae</taxon>
        <taxon>Ovis</taxon>
    </lineage>
</organism>
<evidence type="ECO:0000313" key="2">
    <source>
        <dbReference type="EMBL" id="KAI4542607.1"/>
    </source>
</evidence>
<feature type="compositionally biased region" description="Basic and acidic residues" evidence="1">
    <location>
        <begin position="163"/>
        <end position="176"/>
    </location>
</feature>
<gene>
    <name evidence="2" type="ORF">MG293_007986</name>
</gene>
<keyword evidence="3" id="KW-1185">Reference proteome</keyword>
<feature type="region of interest" description="Disordered" evidence="1">
    <location>
        <begin position="163"/>
        <end position="197"/>
    </location>
</feature>
<evidence type="ECO:0000256" key="1">
    <source>
        <dbReference type="SAM" id="MobiDB-lite"/>
    </source>
</evidence>
<name>A0AAD4YCQ8_OVIAM</name>